<keyword evidence="2" id="KW-1185">Reference proteome</keyword>
<dbReference type="Proteomes" id="UP000186102">
    <property type="component" value="Unassembled WGS sequence"/>
</dbReference>
<gene>
    <name evidence="1" type="ORF">DSOL_3217</name>
</gene>
<dbReference type="EMBL" id="MLBF01000027">
    <property type="protein sequence ID" value="OLN30085.1"/>
    <property type="molecule type" value="Genomic_DNA"/>
</dbReference>
<evidence type="ECO:0000313" key="1">
    <source>
        <dbReference type="EMBL" id="OLN30085.1"/>
    </source>
</evidence>
<proteinExistence type="predicted"/>
<accession>A0A1Q8QRV3</accession>
<dbReference type="STRING" id="1888891.DSOL_3217"/>
<protein>
    <submittedName>
        <fullName evidence="1">Uncharacterized protein</fullName>
    </submittedName>
</protein>
<organism evidence="1 2">
    <name type="scientific">Desulfosporosinus metallidurans</name>
    <dbReference type="NCBI Taxonomy" id="1888891"/>
    <lineage>
        <taxon>Bacteria</taxon>
        <taxon>Bacillati</taxon>
        <taxon>Bacillota</taxon>
        <taxon>Clostridia</taxon>
        <taxon>Eubacteriales</taxon>
        <taxon>Desulfitobacteriaceae</taxon>
        <taxon>Desulfosporosinus</taxon>
    </lineage>
</organism>
<dbReference type="AlphaFoldDB" id="A0A1Q8QRV3"/>
<reference evidence="1 2" key="1">
    <citation type="submission" date="2016-09" db="EMBL/GenBank/DDBJ databases">
        <title>Complete genome of Desulfosporosinus sp. OL.</title>
        <authorList>
            <person name="Mardanov A."/>
            <person name="Beletsky A."/>
            <person name="Panova A."/>
            <person name="Karnachuk O."/>
            <person name="Ravin N."/>
        </authorList>
    </citation>
    <scope>NUCLEOTIDE SEQUENCE [LARGE SCALE GENOMIC DNA]</scope>
    <source>
        <strain evidence="1 2">OL</strain>
    </source>
</reference>
<sequence>MNDLTLRFQEKITDDYNTYIDELMTKEKEKLISQAEEISAVHQIYEALKTDVHMENRQLEYLLKFKQPLMMIHDQCLLMENDLSYALETLINDICDRKDIEQDYPMMDDLREAEQNKGVQMC</sequence>
<comment type="caution">
    <text evidence="1">The sequence shown here is derived from an EMBL/GenBank/DDBJ whole genome shotgun (WGS) entry which is preliminary data.</text>
</comment>
<dbReference type="RefSeq" id="WP_075365740.1">
    <property type="nucleotide sequence ID" value="NZ_MLBF01000027.1"/>
</dbReference>
<dbReference type="OrthoDB" id="1858648at2"/>
<evidence type="ECO:0000313" key="2">
    <source>
        <dbReference type="Proteomes" id="UP000186102"/>
    </source>
</evidence>
<name>A0A1Q8QRV3_9FIRM</name>